<protein>
    <submittedName>
        <fullName evidence="1">Uncharacterized protein</fullName>
    </submittedName>
</protein>
<dbReference type="Proteomes" id="UP001500604">
    <property type="component" value="Unassembled WGS sequence"/>
</dbReference>
<dbReference type="EMBL" id="BAABFL010000477">
    <property type="protein sequence ID" value="GAA4652536.1"/>
    <property type="molecule type" value="Genomic_DNA"/>
</dbReference>
<proteinExistence type="predicted"/>
<name>A0ABP8VAW6_9GAMM</name>
<evidence type="ECO:0000313" key="1">
    <source>
        <dbReference type="EMBL" id="GAA4652536.1"/>
    </source>
</evidence>
<sequence>MASSAYRKKENAVWYVDVGHHRLPMYSVRIGGETIALPLYVTLHGQGNSIHGLMVNAPQKHIRADISRYFPFGERRVSDVLNEALVFLSVLLPDYYRNDAYAIDLGFDNRFVPELVVKDGQVVYRFSTVIDGVKERVCDYSPLNFTSQQRVNAILSRVRGLYRKAGKEGIASVRNGADGTEPFVHVFRENRARRFTRHGETETLPVASRPRNTVAGPKPEQVEAPVVKPSGVVRQPVIIRNASSRPPCRREKHNNVLLVHPLTRRQWRLDIHIGETRIDLLNVQGDMMDHRAELLQCVGLFARKSGCRVKTVRVMNPHTLVRAGRVRKWDECSLDDYRLRGSA</sequence>
<keyword evidence="2" id="KW-1185">Reference proteome</keyword>
<comment type="caution">
    <text evidence="1">The sequence shown here is derived from an EMBL/GenBank/DDBJ whole genome shotgun (WGS) entry which is preliminary data.</text>
</comment>
<gene>
    <name evidence="1" type="ORF">GCM10023116_48200</name>
</gene>
<dbReference type="RefSeq" id="WP_345199122.1">
    <property type="nucleotide sequence ID" value="NZ_BAABFL010000477.1"/>
</dbReference>
<accession>A0ABP8VAW6</accession>
<evidence type="ECO:0000313" key="2">
    <source>
        <dbReference type="Proteomes" id="UP001500604"/>
    </source>
</evidence>
<reference evidence="2" key="1">
    <citation type="journal article" date="2019" name="Int. J. Syst. Evol. Microbiol.">
        <title>The Global Catalogue of Microorganisms (GCM) 10K type strain sequencing project: providing services to taxonomists for standard genome sequencing and annotation.</title>
        <authorList>
            <consortium name="The Broad Institute Genomics Platform"/>
            <consortium name="The Broad Institute Genome Sequencing Center for Infectious Disease"/>
            <person name="Wu L."/>
            <person name="Ma J."/>
        </authorList>
    </citation>
    <scope>NUCLEOTIDE SEQUENCE [LARGE SCALE GENOMIC DNA]</scope>
    <source>
        <strain evidence="2">JCM 17805</strain>
    </source>
</reference>
<organism evidence="1 2">
    <name type="scientific">Kistimonas scapharcae</name>
    <dbReference type="NCBI Taxonomy" id="1036133"/>
    <lineage>
        <taxon>Bacteria</taxon>
        <taxon>Pseudomonadati</taxon>
        <taxon>Pseudomonadota</taxon>
        <taxon>Gammaproteobacteria</taxon>
        <taxon>Oceanospirillales</taxon>
        <taxon>Endozoicomonadaceae</taxon>
        <taxon>Kistimonas</taxon>
    </lineage>
</organism>